<keyword evidence="1" id="KW-1133">Transmembrane helix</keyword>
<sequence length="148" mass="15977">MHDIGYWSRSWVFGVPLIALTVVVHVIGLSLIRVAFARAFGRRDMRRAASTLRFAVVMGAATALVTLLHVVQGAIWAAAYVLLGALPDPHEAMLYSLGAMTAYGHAAVFLAPAWQMLGALEALNGLILFGLTTAFLYGMIQQAWPGHE</sequence>
<proteinExistence type="predicted"/>
<keyword evidence="1" id="KW-0472">Membrane</keyword>
<dbReference type="EMBL" id="JAAEDM010000033">
    <property type="protein sequence ID" value="MBR0672146.1"/>
    <property type="molecule type" value="Genomic_DNA"/>
</dbReference>
<evidence type="ECO:0000313" key="2">
    <source>
        <dbReference type="EMBL" id="MBR0672146.1"/>
    </source>
</evidence>
<evidence type="ECO:0000256" key="1">
    <source>
        <dbReference type="SAM" id="Phobius"/>
    </source>
</evidence>
<name>A0A9X9WYB7_9PROT</name>
<keyword evidence="1" id="KW-0812">Transmembrane</keyword>
<organism evidence="2 3">
    <name type="scientific">Neoroseomonas soli</name>
    <dbReference type="NCBI Taxonomy" id="1081025"/>
    <lineage>
        <taxon>Bacteria</taxon>
        <taxon>Pseudomonadati</taxon>
        <taxon>Pseudomonadota</taxon>
        <taxon>Alphaproteobacteria</taxon>
        <taxon>Acetobacterales</taxon>
        <taxon>Acetobacteraceae</taxon>
        <taxon>Neoroseomonas</taxon>
    </lineage>
</organism>
<gene>
    <name evidence="2" type="ORF">GXW76_13270</name>
</gene>
<feature type="transmembrane region" description="Helical" evidence="1">
    <location>
        <begin position="12"/>
        <end position="36"/>
    </location>
</feature>
<accession>A0A9X9WYB7</accession>
<dbReference type="AlphaFoldDB" id="A0A9X9WYB7"/>
<evidence type="ECO:0008006" key="4">
    <source>
        <dbReference type="Google" id="ProtNLM"/>
    </source>
</evidence>
<reference evidence="2" key="2">
    <citation type="journal article" date="2021" name="Syst. Appl. Microbiol.">
        <title>Roseomonas hellenica sp. nov., isolated from roots of wild-growing Alkanna tinctoria.</title>
        <authorList>
            <person name="Rat A."/>
            <person name="Naranjo H.D."/>
            <person name="Lebbe L."/>
            <person name="Cnockaert M."/>
            <person name="Krigas N."/>
            <person name="Grigoriadou K."/>
            <person name="Maloupa E."/>
            <person name="Willems A."/>
        </authorList>
    </citation>
    <scope>NUCLEOTIDE SEQUENCE</scope>
    <source>
        <strain evidence="2">LMG 31231</strain>
    </source>
</reference>
<feature type="transmembrane region" description="Helical" evidence="1">
    <location>
        <begin position="56"/>
        <end position="82"/>
    </location>
</feature>
<reference evidence="2" key="1">
    <citation type="submission" date="2020-01" db="EMBL/GenBank/DDBJ databases">
        <authorList>
            <person name="Rat A."/>
        </authorList>
    </citation>
    <scope>NUCLEOTIDE SEQUENCE</scope>
    <source>
        <strain evidence="2">LMG 31231</strain>
    </source>
</reference>
<feature type="transmembrane region" description="Helical" evidence="1">
    <location>
        <begin position="94"/>
        <end position="114"/>
    </location>
</feature>
<keyword evidence="3" id="KW-1185">Reference proteome</keyword>
<feature type="transmembrane region" description="Helical" evidence="1">
    <location>
        <begin position="126"/>
        <end position="144"/>
    </location>
</feature>
<evidence type="ECO:0000313" key="3">
    <source>
        <dbReference type="Proteomes" id="UP001138751"/>
    </source>
</evidence>
<comment type="caution">
    <text evidence="2">The sequence shown here is derived from an EMBL/GenBank/DDBJ whole genome shotgun (WGS) entry which is preliminary data.</text>
</comment>
<dbReference type="Proteomes" id="UP001138751">
    <property type="component" value="Unassembled WGS sequence"/>
</dbReference>
<protein>
    <recommendedName>
        <fullName evidence="4">Two pore domain potassium channel family protein</fullName>
    </recommendedName>
</protein>
<dbReference type="RefSeq" id="WP_211862552.1">
    <property type="nucleotide sequence ID" value="NZ_JAAEDM010000033.1"/>
</dbReference>